<evidence type="ECO:0000256" key="1">
    <source>
        <dbReference type="SAM" id="MobiDB-lite"/>
    </source>
</evidence>
<proteinExistence type="predicted"/>
<sequence>LFLELIEAEPLNEKDLGSIAYFRAKIREKFEQTIFQNVDLLRLAQTIPMEEVWTKCTFERIEPDDLKEISSGRLESGKLGGGGGGELKKKKRPAAVSR</sequence>
<evidence type="ECO:0000313" key="2">
    <source>
        <dbReference type="WBParaSite" id="ECPE_0001327301-mRNA-1"/>
    </source>
</evidence>
<organism evidence="2">
    <name type="scientific">Echinostoma caproni</name>
    <dbReference type="NCBI Taxonomy" id="27848"/>
    <lineage>
        <taxon>Eukaryota</taxon>
        <taxon>Metazoa</taxon>
        <taxon>Spiralia</taxon>
        <taxon>Lophotrochozoa</taxon>
        <taxon>Platyhelminthes</taxon>
        <taxon>Trematoda</taxon>
        <taxon>Digenea</taxon>
        <taxon>Plagiorchiida</taxon>
        <taxon>Echinostomata</taxon>
        <taxon>Echinostomatoidea</taxon>
        <taxon>Echinostomatidae</taxon>
        <taxon>Echinostoma</taxon>
    </lineage>
</organism>
<feature type="region of interest" description="Disordered" evidence="1">
    <location>
        <begin position="72"/>
        <end position="98"/>
    </location>
</feature>
<dbReference type="WBParaSite" id="ECPE_0001327301-mRNA-1">
    <property type="protein sequence ID" value="ECPE_0001327301-mRNA-1"/>
    <property type="gene ID" value="ECPE_0001327301"/>
</dbReference>
<feature type="compositionally biased region" description="Basic residues" evidence="1">
    <location>
        <begin position="88"/>
        <end position="98"/>
    </location>
</feature>
<name>A0A183B1Z9_9TREM</name>
<dbReference type="AlphaFoldDB" id="A0A183B1Z9"/>
<reference evidence="2" key="1">
    <citation type="submission" date="2016-06" db="UniProtKB">
        <authorList>
            <consortium name="WormBaseParasite"/>
        </authorList>
    </citation>
    <scope>IDENTIFICATION</scope>
</reference>
<protein>
    <submittedName>
        <fullName evidence="2">DNA-directed RNA polymerase III subunit RPC9</fullName>
    </submittedName>
</protein>
<accession>A0A183B1Z9</accession>